<keyword evidence="4" id="KW-1185">Reference proteome</keyword>
<dbReference type="STRING" id="82374.NZ47_03990"/>
<evidence type="ECO:0008006" key="5">
    <source>
        <dbReference type="Google" id="ProtNLM"/>
    </source>
</evidence>
<evidence type="ECO:0000259" key="2">
    <source>
        <dbReference type="Pfam" id="PF23988"/>
    </source>
</evidence>
<evidence type="ECO:0000313" key="4">
    <source>
        <dbReference type="Proteomes" id="UP000030993"/>
    </source>
</evidence>
<gene>
    <name evidence="3" type="ORF">NZ47_03990</name>
</gene>
<organism evidence="3 4">
    <name type="scientific">Anaerovibrio lipolyticus</name>
    <dbReference type="NCBI Taxonomy" id="82374"/>
    <lineage>
        <taxon>Bacteria</taxon>
        <taxon>Bacillati</taxon>
        <taxon>Bacillota</taxon>
        <taxon>Negativicutes</taxon>
        <taxon>Selenomonadales</taxon>
        <taxon>Selenomonadaceae</taxon>
        <taxon>Anaerovibrio</taxon>
    </lineage>
</organism>
<dbReference type="eggNOG" id="ENOG5032RSR">
    <property type="taxonomic scope" value="Bacteria"/>
</dbReference>
<dbReference type="InterPro" id="IPR055733">
    <property type="entry name" value="DUF7309"/>
</dbReference>
<accession>A0A0B2K359</accession>
<dbReference type="EMBL" id="JSCE01000083">
    <property type="protein sequence ID" value="KHM52577.1"/>
    <property type="molecule type" value="Genomic_DNA"/>
</dbReference>
<evidence type="ECO:0000313" key="3">
    <source>
        <dbReference type="EMBL" id="KHM52577.1"/>
    </source>
</evidence>
<dbReference type="InterPro" id="IPR054216">
    <property type="entry name" value="DUF6930"/>
</dbReference>
<protein>
    <recommendedName>
        <fullName evidence="5">Integrase catalytic domain-containing protein</fullName>
    </recommendedName>
</protein>
<proteinExistence type="predicted"/>
<feature type="domain" description="DUF6930" evidence="1">
    <location>
        <begin position="222"/>
        <end position="350"/>
    </location>
</feature>
<dbReference type="Pfam" id="PF22007">
    <property type="entry name" value="DUF6930"/>
    <property type="match status" value="1"/>
</dbReference>
<feature type="domain" description="DUF7309" evidence="2">
    <location>
        <begin position="7"/>
        <end position="169"/>
    </location>
</feature>
<evidence type="ECO:0000259" key="1">
    <source>
        <dbReference type="Pfam" id="PF22007"/>
    </source>
</evidence>
<dbReference type="RefSeq" id="WP_039206706.1">
    <property type="nucleotide sequence ID" value="NZ_JSCE01000083.1"/>
</dbReference>
<name>A0A0B2K359_9FIRM</name>
<comment type="caution">
    <text evidence="3">The sequence shown here is derived from an EMBL/GenBank/DDBJ whole genome shotgun (WGS) entry which is preliminary data.</text>
</comment>
<dbReference type="AlphaFoldDB" id="A0A0B2K359"/>
<sequence length="472" mass="54346">MVMIPDKLFDLAFEFKSAKPWKMLHPAQFFAVILSDGKPRFCQVFGGSSGKPALWIHNSEQSVQAYLRMVHSKQVNFYSKVDYLVEQEAYILTFENKAAMAPSELETMQKYLKMRELKPSGSGFYPVFRVTTSRHRTWMYRDKAEADNTLACLQIIMKLLEHIKSGEEIDKYVLDLRLHTHDKHLSIPAVSFNGQELSREVVDFTVGNKPKYYQPRWNDLQVARMKKAKKTGAIWVADQGPLPEALINEDAQMNEYGEAIKAPYFPEMMAVFDEASGELLFMETSTSDRDIYGNIAKCLMNTIIDMGCPMTVRVRNDATEAMFKGLCSKLHIKLDRRESIPELDDFRCDIHAQWMEGQGFTEEEINQELGKVFDDPDSVPSKRKKENNRAEMLASIADSLVEDQSAAEEFIKYASSRGIMDKVPDIVFDNLADAVLLFDIEPELEKLVKAEFRRRYYEDDFDDDFDDGEDEY</sequence>
<dbReference type="Proteomes" id="UP000030993">
    <property type="component" value="Unassembled WGS sequence"/>
</dbReference>
<reference evidence="3 4" key="1">
    <citation type="journal article" date="2013" name="PLoS ONE">
        <title>Identification and characterization of three novel lipases belonging to families II and V from Anaerovibrio lipolyticus 5ST.</title>
        <authorList>
            <person name="Prive F."/>
            <person name="Kaderbhai N.N."/>
            <person name="Girdwood S."/>
            <person name="Worgan H.J."/>
            <person name="Pinloche E."/>
            <person name="Scollan N.D."/>
            <person name="Huws S.A."/>
            <person name="Newbold C.J."/>
        </authorList>
    </citation>
    <scope>NUCLEOTIDE SEQUENCE [LARGE SCALE GENOMIC DNA]</scope>
    <source>
        <strain evidence="3 4">5S</strain>
    </source>
</reference>
<dbReference type="Pfam" id="PF23988">
    <property type="entry name" value="DUF7309"/>
    <property type="match status" value="1"/>
</dbReference>